<dbReference type="SMART" id="SM00240">
    <property type="entry name" value="FHA"/>
    <property type="match status" value="1"/>
</dbReference>
<feature type="transmembrane region" description="Helical" evidence="2">
    <location>
        <begin position="262"/>
        <end position="282"/>
    </location>
</feature>
<sequence length="313" mass="34148">MANNNAKIKFLSGQYAGSEIELTPFTAIVLGRNPAVSNFVFSNENISRKHCSIQYNPNDRRFAVSDYSSSGTYINNVKRMQQGSVEYLNGGDTIKLGRTDEIIQLIAPQRFENERGASDQDIYDDDDDDRATQKMSASQAAAQPQLTVRGGSEDSYNAGNSEASVQNQVNNNQYNGQFVQKVSCTLGTIGLIFAGAAFLVCLISLIYILATDAQHFAPACVVYINNWGGSFEFIAVFAFVGLILGIVQLSKNVTKDAKIKNIGTVAIVLAVVAMLLFSYIYMSAASCPKRELIEYGIGQAGESLDDMLNELFQ</sequence>
<name>A0ABV1IAC8_9FIRM</name>
<keyword evidence="2" id="KW-0812">Transmembrane</keyword>
<keyword evidence="5" id="KW-1185">Reference proteome</keyword>
<dbReference type="Pfam" id="PF00498">
    <property type="entry name" value="FHA"/>
    <property type="match status" value="1"/>
</dbReference>
<feature type="transmembrane region" description="Helical" evidence="2">
    <location>
        <begin position="186"/>
        <end position="210"/>
    </location>
</feature>
<gene>
    <name evidence="4" type="ORF">AAAU18_08455</name>
</gene>
<dbReference type="SUPFAM" id="SSF49879">
    <property type="entry name" value="SMAD/FHA domain"/>
    <property type="match status" value="1"/>
</dbReference>
<dbReference type="RefSeq" id="WP_022216229.1">
    <property type="nucleotide sequence ID" value="NZ_JBBNGJ010000005.1"/>
</dbReference>
<dbReference type="PROSITE" id="PS50006">
    <property type="entry name" value="FHA_DOMAIN"/>
    <property type="match status" value="1"/>
</dbReference>
<dbReference type="Proteomes" id="UP001494672">
    <property type="component" value="Unassembled WGS sequence"/>
</dbReference>
<dbReference type="EMBL" id="JBBNGJ010000005">
    <property type="protein sequence ID" value="MEQ2592934.1"/>
    <property type="molecule type" value="Genomic_DNA"/>
</dbReference>
<reference evidence="4 5" key="1">
    <citation type="submission" date="2024-04" db="EMBL/GenBank/DDBJ databases">
        <title>Human intestinal bacterial collection.</title>
        <authorList>
            <person name="Pauvert C."/>
            <person name="Hitch T.C.A."/>
            <person name="Clavel T."/>
        </authorList>
    </citation>
    <scope>NUCLEOTIDE SEQUENCE [LARGE SCALE GENOMIC DNA]</scope>
    <source>
        <strain evidence="4 5">CLA-AA-H181</strain>
    </source>
</reference>
<dbReference type="InterPro" id="IPR000253">
    <property type="entry name" value="FHA_dom"/>
</dbReference>
<feature type="region of interest" description="Disordered" evidence="1">
    <location>
        <begin position="115"/>
        <end position="160"/>
    </location>
</feature>
<keyword evidence="2" id="KW-0472">Membrane</keyword>
<accession>A0ABV1IAC8</accession>
<dbReference type="InterPro" id="IPR050923">
    <property type="entry name" value="Cell_Proc_Reg/RNA_Proc"/>
</dbReference>
<feature type="transmembrane region" description="Helical" evidence="2">
    <location>
        <begin position="230"/>
        <end position="250"/>
    </location>
</feature>
<organism evidence="4 5">
    <name type="scientific">Coprococcus aceti</name>
    <dbReference type="NCBI Taxonomy" id="2981786"/>
    <lineage>
        <taxon>Bacteria</taxon>
        <taxon>Bacillati</taxon>
        <taxon>Bacillota</taxon>
        <taxon>Clostridia</taxon>
        <taxon>Lachnospirales</taxon>
        <taxon>Lachnospiraceae</taxon>
        <taxon>Coprococcus</taxon>
    </lineage>
</organism>
<evidence type="ECO:0000259" key="3">
    <source>
        <dbReference type="PROSITE" id="PS50006"/>
    </source>
</evidence>
<evidence type="ECO:0000313" key="4">
    <source>
        <dbReference type="EMBL" id="MEQ2592934.1"/>
    </source>
</evidence>
<evidence type="ECO:0000256" key="1">
    <source>
        <dbReference type="SAM" id="MobiDB-lite"/>
    </source>
</evidence>
<protein>
    <submittedName>
        <fullName evidence="4">FHA domain-containing protein</fullName>
    </submittedName>
</protein>
<comment type="caution">
    <text evidence="4">The sequence shown here is derived from an EMBL/GenBank/DDBJ whole genome shotgun (WGS) entry which is preliminary data.</text>
</comment>
<dbReference type="PANTHER" id="PTHR23308">
    <property type="entry name" value="NUCLEAR INHIBITOR OF PROTEIN PHOSPHATASE-1"/>
    <property type="match status" value="1"/>
</dbReference>
<evidence type="ECO:0000256" key="2">
    <source>
        <dbReference type="SAM" id="Phobius"/>
    </source>
</evidence>
<evidence type="ECO:0000313" key="5">
    <source>
        <dbReference type="Proteomes" id="UP001494672"/>
    </source>
</evidence>
<dbReference type="InterPro" id="IPR008984">
    <property type="entry name" value="SMAD_FHA_dom_sf"/>
</dbReference>
<feature type="compositionally biased region" description="Polar residues" evidence="1">
    <location>
        <begin position="133"/>
        <end position="146"/>
    </location>
</feature>
<keyword evidence="2" id="KW-1133">Transmembrane helix</keyword>
<feature type="domain" description="FHA" evidence="3">
    <location>
        <begin position="28"/>
        <end position="79"/>
    </location>
</feature>
<proteinExistence type="predicted"/>
<dbReference type="CDD" id="cd00060">
    <property type="entry name" value="FHA"/>
    <property type="match status" value="1"/>
</dbReference>
<dbReference type="Gene3D" id="2.60.200.20">
    <property type="match status" value="1"/>
</dbReference>